<comment type="pathway">
    <text evidence="3">Amine and polyamine biosynthesis; betaine biosynthesis via choline pathway [regulation].</text>
</comment>
<dbReference type="InterPro" id="IPR015590">
    <property type="entry name" value="Aldehyde_DH_dom"/>
</dbReference>
<accession>A0ABS6XNA2</accession>
<dbReference type="PROSITE" id="PS00687">
    <property type="entry name" value="ALDEHYDE_DEHYDR_GLU"/>
    <property type="match status" value="1"/>
</dbReference>
<evidence type="ECO:0000259" key="7">
    <source>
        <dbReference type="PROSITE" id="PS50977"/>
    </source>
</evidence>
<dbReference type="InterPro" id="IPR039538">
    <property type="entry name" value="BetI_C"/>
</dbReference>
<dbReference type="RefSeq" id="WP_219238746.1">
    <property type="nucleotide sequence ID" value="NZ_JAHWZX010000011.1"/>
</dbReference>
<dbReference type="InterPro" id="IPR001647">
    <property type="entry name" value="HTH_TetR"/>
</dbReference>
<evidence type="ECO:0000256" key="4">
    <source>
        <dbReference type="PROSITE-ProRule" id="PRU00335"/>
    </source>
</evidence>
<evidence type="ECO:0000256" key="3">
    <source>
        <dbReference type="HAMAP-Rule" id="MF_00768"/>
    </source>
</evidence>
<keyword evidence="1 6" id="KW-0560">Oxidoreductase</keyword>
<dbReference type="Pfam" id="PF13977">
    <property type="entry name" value="TetR_C_6"/>
    <property type="match status" value="1"/>
</dbReference>
<protein>
    <recommendedName>
        <fullName evidence="3">HTH-type transcriptional regulator BetI</fullName>
    </recommendedName>
</protein>
<comment type="caution">
    <text evidence="8">The sequence shown here is derived from an EMBL/GenBank/DDBJ whole genome shotgun (WGS) entry which is preliminary data.</text>
</comment>
<keyword evidence="3" id="KW-0678">Repressor</keyword>
<dbReference type="InterPro" id="IPR017757">
    <property type="entry name" value="Tscrpt_rep_BetI"/>
</dbReference>
<dbReference type="InterPro" id="IPR016160">
    <property type="entry name" value="Ald_DH_CS_CYS"/>
</dbReference>
<dbReference type="Pfam" id="PF00171">
    <property type="entry name" value="Aldedh"/>
    <property type="match status" value="1"/>
</dbReference>
<dbReference type="Pfam" id="PF00440">
    <property type="entry name" value="TetR_N"/>
    <property type="match status" value="1"/>
</dbReference>
<keyword evidence="2 3" id="KW-0238">DNA-binding</keyword>
<dbReference type="PANTHER" id="PTHR11699">
    <property type="entry name" value="ALDEHYDE DEHYDROGENASE-RELATED"/>
    <property type="match status" value="1"/>
</dbReference>
<dbReference type="EMBL" id="JAHWZX010000011">
    <property type="protein sequence ID" value="MBW4331626.1"/>
    <property type="molecule type" value="Genomic_DNA"/>
</dbReference>
<dbReference type="HAMAP" id="MF_00768">
    <property type="entry name" value="HTH_type_BetI"/>
    <property type="match status" value="1"/>
</dbReference>
<comment type="function">
    <text evidence="3">Repressor involved in choline regulation of the bet genes.</text>
</comment>
<dbReference type="CDD" id="cd07090">
    <property type="entry name" value="ALDH_F9_TMBADH"/>
    <property type="match status" value="1"/>
</dbReference>
<keyword evidence="3" id="KW-0805">Transcription regulation</keyword>
<dbReference type="NCBIfam" id="NF001978">
    <property type="entry name" value="PRK00767.1"/>
    <property type="match status" value="1"/>
</dbReference>
<reference evidence="8 9" key="1">
    <citation type="submission" date="2021-07" db="EMBL/GenBank/DDBJ databases">
        <title>Stakelama flava sp. nov., a novel endophytic bacterium isolated from branch of Kandelia candel.</title>
        <authorList>
            <person name="Tuo L."/>
        </authorList>
    </citation>
    <scope>NUCLEOTIDE SEQUENCE [LARGE SCALE GENOMIC DNA]</scope>
    <source>
        <strain evidence="8 9">CBK3Z-3</strain>
    </source>
</reference>
<evidence type="ECO:0000256" key="5">
    <source>
        <dbReference type="PROSITE-ProRule" id="PRU10007"/>
    </source>
</evidence>
<dbReference type="PROSITE" id="PS50977">
    <property type="entry name" value="HTH_TETR_2"/>
    <property type="match status" value="1"/>
</dbReference>
<evidence type="ECO:0000313" key="8">
    <source>
        <dbReference type="EMBL" id="MBW4331626.1"/>
    </source>
</evidence>
<feature type="domain" description="HTH tetR-type" evidence="7">
    <location>
        <begin position="15"/>
        <end position="75"/>
    </location>
</feature>
<sequence>MATHSGAPRSSHRHDGRARQLIEMTIDSLAEVGFSGTTLAEIAGRAGVSAGLVAHYFKDKNGLLEAAFRALVFELSESVRMRLRAAEGPRERVQAIIDANLSAKELDPRTSTVWLAFWGQALQIPTLGRIQRVYQRRMISNLSHALRELDTTQEATRLAPMIAAMIDGIWLRGALSRWQETDPESAREMLTLFVDDYLLHTPARPERAAPRTRVRPVNPATGERIADIPVTTPADIDAMVARAKTGQKIWAAMSATERGRVLRRTSDLLRDRNDELARIETRNTGKPIQETAAVDIVSGADCLEYYGGMAATITGRYLDLGPSAFGYTRREPLGVVAGLGAWNYPMQIACWKSAPALACGNAIIFKPAEQTPMTAIELGHIFAEAGLPDGVFQVAQGYGETGQALIGHPGIAKASLTGSVETGKLVMERAARGLKPVTLELGGKSPMIVFDDADLDNAVSGAMMGNFYSTGQICSNGTRVFVQRGVLKAFVDRLVARTAKLRIGDPFDPETNIGPLVSDAQLDMVMGHIGRARREGVKLIHGGDRLTGGDYDRGFYVEPTIFQAENDDAAIVRDEVFGPVMLVLPFDSEEEAVARANDTDYGLAAGVFTNDLNRAHRVVAQLQAGSCWINDYNVTPIEMPFGGYKQSGIGRENGLAAIEYYTQIKSVYVAKGDVDAPY</sequence>
<dbReference type="GO" id="GO:0008802">
    <property type="term" value="F:betaine-aldehyde dehydrogenase (NAD+) activity"/>
    <property type="evidence" value="ECO:0007669"/>
    <property type="project" value="UniProtKB-EC"/>
</dbReference>
<dbReference type="PROSITE" id="PS00070">
    <property type="entry name" value="ALDEHYDE_DEHYDR_CYS"/>
    <property type="match status" value="1"/>
</dbReference>
<dbReference type="InterPro" id="IPR029510">
    <property type="entry name" value="Ald_DH_CS_GLU"/>
</dbReference>
<feature type="DNA-binding region" description="H-T-H motif" evidence="3 4">
    <location>
        <begin position="38"/>
        <end position="57"/>
    </location>
</feature>
<organism evidence="8 9">
    <name type="scientific">Stakelama flava</name>
    <dbReference type="NCBI Taxonomy" id="2860338"/>
    <lineage>
        <taxon>Bacteria</taxon>
        <taxon>Pseudomonadati</taxon>
        <taxon>Pseudomonadota</taxon>
        <taxon>Alphaproteobacteria</taxon>
        <taxon>Sphingomonadales</taxon>
        <taxon>Sphingomonadaceae</taxon>
        <taxon>Stakelama</taxon>
    </lineage>
</organism>
<dbReference type="NCBIfam" id="NF009725">
    <property type="entry name" value="PRK13252.1"/>
    <property type="match status" value="1"/>
</dbReference>
<gene>
    <name evidence="8" type="primary">betB</name>
    <name evidence="3" type="synonym">betI</name>
    <name evidence="8" type="ORF">KY084_12175</name>
</gene>
<evidence type="ECO:0000256" key="2">
    <source>
        <dbReference type="ARBA" id="ARBA00023125"/>
    </source>
</evidence>
<name>A0ABS6XNA2_9SPHN</name>
<comment type="similarity">
    <text evidence="6">Belongs to the aldehyde dehydrogenase family.</text>
</comment>
<keyword evidence="3" id="KW-0804">Transcription</keyword>
<evidence type="ECO:0000256" key="6">
    <source>
        <dbReference type="RuleBase" id="RU003345"/>
    </source>
</evidence>
<feature type="active site" evidence="5">
    <location>
        <position position="440"/>
    </location>
</feature>
<evidence type="ECO:0000256" key="1">
    <source>
        <dbReference type="ARBA" id="ARBA00023002"/>
    </source>
</evidence>
<dbReference type="Proteomes" id="UP001197214">
    <property type="component" value="Unassembled WGS sequence"/>
</dbReference>
<keyword evidence="9" id="KW-1185">Reference proteome</keyword>
<evidence type="ECO:0000313" key="9">
    <source>
        <dbReference type="Proteomes" id="UP001197214"/>
    </source>
</evidence>
<proteinExistence type="inferred from homology"/>